<comment type="subunit">
    <text evidence="9">Heterodimer of DFFA and DFFB. Interacts with H1-1.</text>
</comment>
<dbReference type="GeneTree" id="ENSGT00390000014490"/>
<proteinExistence type="predicted"/>
<reference evidence="14" key="1">
    <citation type="journal article" date="2018" name="PLoS ONE">
        <title>Chinook salmon (Oncorhynchus tshawytscha) genome and transcriptome.</title>
        <authorList>
            <person name="Christensen K.A."/>
            <person name="Leong J.S."/>
            <person name="Sakhrani D."/>
            <person name="Biagi C.A."/>
            <person name="Minkley D.R."/>
            <person name="Withler R.E."/>
            <person name="Rondeau E.B."/>
            <person name="Koop B.F."/>
            <person name="Devlin R.H."/>
        </authorList>
    </citation>
    <scope>NUCLEOTIDE SEQUENCE [LARGE SCALE GENOMIC DNA]</scope>
</reference>
<evidence type="ECO:0000256" key="5">
    <source>
        <dbReference type="ARBA" id="ARBA00022722"/>
    </source>
</evidence>
<evidence type="ECO:0000256" key="8">
    <source>
        <dbReference type="ARBA" id="ARBA00053660"/>
    </source>
</evidence>
<dbReference type="SMART" id="SM00266">
    <property type="entry name" value="CAD"/>
    <property type="match status" value="1"/>
</dbReference>
<dbReference type="PANTHER" id="PTHR13067:SF2">
    <property type="entry name" value="CASPASE-ACTIVATED DNASE"/>
    <property type="match status" value="1"/>
</dbReference>
<evidence type="ECO:0000256" key="2">
    <source>
        <dbReference type="ARBA" id="ARBA00004496"/>
    </source>
</evidence>
<protein>
    <recommendedName>
        <fullName evidence="10">DNA fragmentation factor subunit beta</fullName>
    </recommendedName>
</protein>
<name>A0AAZ3NQ49_ONCTS</name>
<dbReference type="GO" id="GO:0006309">
    <property type="term" value="P:apoptotic DNA fragmentation"/>
    <property type="evidence" value="ECO:0007669"/>
    <property type="project" value="InterPro"/>
</dbReference>
<dbReference type="AlphaFoldDB" id="A0AAZ3NQ49"/>
<evidence type="ECO:0000256" key="1">
    <source>
        <dbReference type="ARBA" id="ARBA00004123"/>
    </source>
</evidence>
<dbReference type="GO" id="GO:0016787">
    <property type="term" value="F:hydrolase activity"/>
    <property type="evidence" value="ECO:0007669"/>
    <property type="project" value="UniProtKB-KW"/>
</dbReference>
<dbReference type="InterPro" id="IPR044925">
    <property type="entry name" value="His-Me_finger_sf"/>
</dbReference>
<organism evidence="13 14">
    <name type="scientific">Oncorhynchus tshawytscha</name>
    <name type="common">Chinook salmon</name>
    <name type="synonym">Salmo tshawytscha</name>
    <dbReference type="NCBI Taxonomy" id="74940"/>
    <lineage>
        <taxon>Eukaryota</taxon>
        <taxon>Metazoa</taxon>
        <taxon>Chordata</taxon>
        <taxon>Craniata</taxon>
        <taxon>Vertebrata</taxon>
        <taxon>Euteleostomi</taxon>
        <taxon>Actinopterygii</taxon>
        <taxon>Neopterygii</taxon>
        <taxon>Teleostei</taxon>
        <taxon>Protacanthopterygii</taxon>
        <taxon>Salmoniformes</taxon>
        <taxon>Salmonidae</taxon>
        <taxon>Salmoninae</taxon>
        <taxon>Oncorhynchus</taxon>
    </lineage>
</organism>
<dbReference type="Pfam" id="PF02017">
    <property type="entry name" value="CIDE-N"/>
    <property type="match status" value="1"/>
</dbReference>
<dbReference type="Ensembl" id="ENSOTST00005116952.1">
    <property type="protein sequence ID" value="ENSOTSP00005106356.1"/>
    <property type="gene ID" value="ENSOTSG00005051856.1"/>
</dbReference>
<evidence type="ECO:0000256" key="7">
    <source>
        <dbReference type="ARBA" id="ARBA00023242"/>
    </source>
</evidence>
<comment type="subcellular location">
    <subcellularLocation>
        <location evidence="2">Cytoplasm</location>
    </subcellularLocation>
    <subcellularLocation>
        <location evidence="1">Nucleus</location>
    </subcellularLocation>
</comment>
<dbReference type="Gene3D" id="3.10.20.10">
    <property type="match status" value="1"/>
</dbReference>
<comment type="function">
    <text evidence="8">Nuclease that induces DNA fragmentation and chromatin condensation during apoptosis. Degrades naked DNA and induces apoptotic morphology.</text>
</comment>
<dbReference type="Gene3D" id="6.10.140.170">
    <property type="match status" value="1"/>
</dbReference>
<dbReference type="SUPFAM" id="SSF54060">
    <property type="entry name" value="His-Me finger endonucleases"/>
    <property type="match status" value="2"/>
</dbReference>
<sequence length="382" mass="44951">MFGLQRKKQVVKIRSLNETKKYGVAATSLKELLKKGSKLLQVPLVGSHISLYEDGTELTEDYFRSLPDNAELVLLAMDERWSGFVCDIGRLLDTDRNSDLLIDAAKGLLSNERSPKRRRLLGDLLLHLKDSSEAENREDDEDWFQGNKSSILGWIEILQETMWQPKERWRKTRTFLFLNLKQTVSLRLYRSIFGLSGIDDRFKTKSAYMKYNCENRIRGYMKEVHSYAQTIQRPKLKDEYKKTAECLVMQLKSDKYNGCYFNRKEKEQNRLCTQEGWFSCQGAFDHDECKSLHSINPYGNRESRILFSTWNLDHRIEKKRTVIPTLVEALQKHKSSNINLDYFYKLLFTRENLKLVHIVCHKKGAHDLLCDKRKIYKQGKRK</sequence>
<evidence type="ECO:0000259" key="12">
    <source>
        <dbReference type="PROSITE" id="PS51135"/>
    </source>
</evidence>
<dbReference type="Pfam" id="PF09230">
    <property type="entry name" value="DFF40"/>
    <property type="match status" value="2"/>
</dbReference>
<dbReference type="InterPro" id="IPR003508">
    <property type="entry name" value="CIDE-N_dom"/>
</dbReference>
<evidence type="ECO:0000313" key="14">
    <source>
        <dbReference type="Proteomes" id="UP000694402"/>
    </source>
</evidence>
<dbReference type="InterPro" id="IPR015311">
    <property type="entry name" value="DFF40_C"/>
</dbReference>
<keyword evidence="5" id="KW-0540">Nuclease</keyword>
<evidence type="ECO:0000256" key="6">
    <source>
        <dbReference type="ARBA" id="ARBA00022801"/>
    </source>
</evidence>
<keyword evidence="3" id="KW-0963">Cytoplasm</keyword>
<reference evidence="13" key="3">
    <citation type="submission" date="2025-09" db="UniProtKB">
        <authorList>
            <consortium name="Ensembl"/>
        </authorList>
    </citation>
    <scope>IDENTIFICATION</scope>
</reference>
<keyword evidence="6" id="KW-0378">Hydrolase</keyword>
<accession>A0AAZ3NQ49</accession>
<dbReference type="GO" id="GO:0004520">
    <property type="term" value="F:DNA endonuclease activity"/>
    <property type="evidence" value="ECO:0007669"/>
    <property type="project" value="InterPro"/>
</dbReference>
<evidence type="ECO:0000256" key="4">
    <source>
        <dbReference type="ARBA" id="ARBA00022703"/>
    </source>
</evidence>
<keyword evidence="7" id="KW-0539">Nucleus</keyword>
<gene>
    <name evidence="13" type="primary">DFFB</name>
</gene>
<dbReference type="InterPro" id="IPR039729">
    <property type="entry name" value="DFF40"/>
</dbReference>
<keyword evidence="4 11" id="KW-0053">Apoptosis</keyword>
<dbReference type="SUPFAM" id="SSF54277">
    <property type="entry name" value="CAD &amp; PB1 domains"/>
    <property type="match status" value="1"/>
</dbReference>
<evidence type="ECO:0000313" key="13">
    <source>
        <dbReference type="Ensembl" id="ENSOTSP00005106356.1"/>
    </source>
</evidence>
<dbReference type="PROSITE" id="PS51135">
    <property type="entry name" value="CIDE_N"/>
    <property type="match status" value="1"/>
</dbReference>
<evidence type="ECO:0000256" key="9">
    <source>
        <dbReference type="ARBA" id="ARBA00064007"/>
    </source>
</evidence>
<feature type="domain" description="CIDE-N" evidence="12">
    <location>
        <begin position="7"/>
        <end position="83"/>
    </location>
</feature>
<dbReference type="PANTHER" id="PTHR13067">
    <property type="entry name" value="CASPASE-ACTIVATED DNASE"/>
    <property type="match status" value="1"/>
</dbReference>
<dbReference type="GO" id="GO:0005737">
    <property type="term" value="C:cytoplasm"/>
    <property type="evidence" value="ECO:0007669"/>
    <property type="project" value="UniProtKB-SubCell"/>
</dbReference>
<evidence type="ECO:0000256" key="10">
    <source>
        <dbReference type="ARBA" id="ARBA00069517"/>
    </source>
</evidence>
<dbReference type="Proteomes" id="UP000694402">
    <property type="component" value="Unassembled WGS sequence"/>
</dbReference>
<dbReference type="FunFam" id="3.10.20.10:FF:000006">
    <property type="entry name" value="DNA fragmentation factor subunit beta"/>
    <property type="match status" value="1"/>
</dbReference>
<keyword evidence="14" id="KW-1185">Reference proteome</keyword>
<dbReference type="GO" id="GO:0005634">
    <property type="term" value="C:nucleus"/>
    <property type="evidence" value="ECO:0007669"/>
    <property type="project" value="UniProtKB-SubCell"/>
</dbReference>
<reference evidence="13" key="2">
    <citation type="submission" date="2025-08" db="UniProtKB">
        <authorList>
            <consortium name="Ensembl"/>
        </authorList>
    </citation>
    <scope>IDENTIFICATION</scope>
</reference>
<evidence type="ECO:0000256" key="3">
    <source>
        <dbReference type="ARBA" id="ARBA00022490"/>
    </source>
</evidence>
<evidence type="ECO:0000256" key="11">
    <source>
        <dbReference type="PROSITE-ProRule" id="PRU00447"/>
    </source>
</evidence>